<comment type="similarity">
    <text evidence="2">Belongs to the TMCO4 family.</text>
</comment>
<feature type="compositionally biased region" description="Basic residues" evidence="6">
    <location>
        <begin position="152"/>
        <end position="162"/>
    </location>
</feature>
<feature type="compositionally biased region" description="Polar residues" evidence="6">
    <location>
        <begin position="176"/>
        <end position="192"/>
    </location>
</feature>
<sequence>MAALKNAPAPAVTVRSSKALGLKTCNPIPPGLPSPKDAAEAASPTSPTLSHTASDDSAIADMPPGGRPRHNPPKREADFSTLLSPQEKNDLTSLITRTTDVMQKHFTHVYDSAGLVDDAPSVRNKFWSGLPAHLRDFSITKPLPVETQLQNPKKRTKGKTSRSQKENGNMARDTKNSTGAALQPANPSNLNIQRAPEQDNDKTIGPYLQELKKEAMLHFKKWQTAVHKRMGDISVKRAGDANFNSTLPNNRRGRNRPNGVSTSNIESDPVLMQLYPPIPSTLCYWPLERRLLVLHALLLLLLSLEHYSAYTRVLLLHITSSLNLPLRVLVDDEVRVAKAIAWMAKDINPEELIQKRIEECAGKPSRRWRHGLASMAGISSFGIPGHLAPPLVAAGIGSVNGGFGLGPTASAGILGSTGESAFVVGALLGIYNARTSVKLMEQCTKEIQDFAFIPMRGSIGEDGEIGKIQPDARRLRVVLAISGWLTDESDVTNPWRALGQANEVYAVRWEVDSLSKMGTALETVVRSSAWSMAKKEIIARTSEPPFNIPKCNLSRRANKHGPVFTSMTESLWPLGLLKINKIIDNPWSVGMVRADKAGALLADAIMNKAHGERGVTLIGYSLGARAIYVCLMVLAERRAFGLVENAVMMGTPAPSEARVWCTMRSVVSGRLVNVFSENDYLLGFLYRTSSIQFGVAGLQRIEGIDGVENVDVSAKISGHLRYQYLAGSILKHINWEDINQEQVSRDEAAMVAAEERVREREKKRDAVERGIVVIDKAKEAAKNDPGIIRTRMRKKNKR</sequence>
<evidence type="ECO:0008006" key="9">
    <source>
        <dbReference type="Google" id="ProtNLM"/>
    </source>
</evidence>
<comment type="subcellular location">
    <subcellularLocation>
        <location evidence="1">Membrane</location>
        <topology evidence="1">Multi-pass membrane protein</topology>
    </subcellularLocation>
</comment>
<dbReference type="AlphaFoldDB" id="A0AAJ0MQG4"/>
<evidence type="ECO:0000313" key="7">
    <source>
        <dbReference type="EMBL" id="KAK3490831.1"/>
    </source>
</evidence>
<keyword evidence="5" id="KW-0472">Membrane</keyword>
<dbReference type="InterPro" id="IPR007941">
    <property type="entry name" value="DUF726"/>
</dbReference>
<dbReference type="SUPFAM" id="SSF53474">
    <property type="entry name" value="alpha/beta-Hydrolases"/>
    <property type="match status" value="1"/>
</dbReference>
<keyword evidence="8" id="KW-1185">Reference proteome</keyword>
<feature type="region of interest" description="Disordered" evidence="6">
    <location>
        <begin position="1"/>
        <end position="85"/>
    </location>
</feature>
<feature type="compositionally biased region" description="Polar residues" evidence="6">
    <location>
        <begin position="43"/>
        <end position="52"/>
    </location>
</feature>
<accession>A0AAJ0MQG4</accession>
<organism evidence="7 8">
    <name type="scientific">Neurospora hispaniola</name>
    <dbReference type="NCBI Taxonomy" id="588809"/>
    <lineage>
        <taxon>Eukaryota</taxon>
        <taxon>Fungi</taxon>
        <taxon>Dikarya</taxon>
        <taxon>Ascomycota</taxon>
        <taxon>Pezizomycotina</taxon>
        <taxon>Sordariomycetes</taxon>
        <taxon>Sordariomycetidae</taxon>
        <taxon>Sordariales</taxon>
        <taxon>Sordariaceae</taxon>
        <taxon>Neurospora</taxon>
    </lineage>
</organism>
<dbReference type="EMBL" id="JAULSX010000005">
    <property type="protein sequence ID" value="KAK3490831.1"/>
    <property type="molecule type" value="Genomic_DNA"/>
</dbReference>
<dbReference type="GeneID" id="87877142"/>
<gene>
    <name evidence="7" type="ORF">B0T23DRAFT_413484</name>
</gene>
<evidence type="ECO:0000256" key="6">
    <source>
        <dbReference type="SAM" id="MobiDB-lite"/>
    </source>
</evidence>
<evidence type="ECO:0000256" key="3">
    <source>
        <dbReference type="ARBA" id="ARBA00022692"/>
    </source>
</evidence>
<dbReference type="Proteomes" id="UP001285908">
    <property type="component" value="Unassembled WGS sequence"/>
</dbReference>
<evidence type="ECO:0000256" key="4">
    <source>
        <dbReference type="ARBA" id="ARBA00022989"/>
    </source>
</evidence>
<evidence type="ECO:0000256" key="1">
    <source>
        <dbReference type="ARBA" id="ARBA00004141"/>
    </source>
</evidence>
<dbReference type="InterPro" id="IPR029058">
    <property type="entry name" value="AB_hydrolase_fold"/>
</dbReference>
<feature type="region of interest" description="Disordered" evidence="6">
    <location>
        <begin position="237"/>
        <end position="263"/>
    </location>
</feature>
<evidence type="ECO:0000313" key="8">
    <source>
        <dbReference type="Proteomes" id="UP001285908"/>
    </source>
</evidence>
<proteinExistence type="inferred from homology"/>
<feature type="region of interest" description="Disordered" evidence="6">
    <location>
        <begin position="143"/>
        <end position="201"/>
    </location>
</feature>
<keyword evidence="4" id="KW-1133">Transmembrane helix</keyword>
<keyword evidence="3" id="KW-0812">Transmembrane</keyword>
<dbReference type="PANTHER" id="PTHR17920:SF22">
    <property type="entry name" value="DUF726 DOMAIN PROTEIN (AFU_ORTHOLOGUE AFUA_2G12860)"/>
    <property type="match status" value="1"/>
</dbReference>
<name>A0AAJ0MQG4_9PEZI</name>
<dbReference type="GO" id="GO:0016020">
    <property type="term" value="C:membrane"/>
    <property type="evidence" value="ECO:0007669"/>
    <property type="project" value="UniProtKB-SubCell"/>
</dbReference>
<evidence type="ECO:0000256" key="5">
    <source>
        <dbReference type="ARBA" id="ARBA00023136"/>
    </source>
</evidence>
<reference evidence="7 8" key="1">
    <citation type="journal article" date="2023" name="Mol. Phylogenet. Evol.">
        <title>Genome-scale phylogeny and comparative genomics of the fungal order Sordariales.</title>
        <authorList>
            <person name="Hensen N."/>
            <person name="Bonometti L."/>
            <person name="Westerberg I."/>
            <person name="Brannstrom I.O."/>
            <person name="Guillou S."/>
            <person name="Cros-Aarteil S."/>
            <person name="Calhoun S."/>
            <person name="Haridas S."/>
            <person name="Kuo A."/>
            <person name="Mondo S."/>
            <person name="Pangilinan J."/>
            <person name="Riley R."/>
            <person name="LaButti K."/>
            <person name="Andreopoulos B."/>
            <person name="Lipzen A."/>
            <person name="Chen C."/>
            <person name="Yan M."/>
            <person name="Daum C."/>
            <person name="Ng V."/>
            <person name="Clum A."/>
            <person name="Steindorff A."/>
            <person name="Ohm R.A."/>
            <person name="Martin F."/>
            <person name="Silar P."/>
            <person name="Natvig D.O."/>
            <person name="Lalanne C."/>
            <person name="Gautier V."/>
            <person name="Ament-Velasquez S.L."/>
            <person name="Kruys A."/>
            <person name="Hutchinson M.I."/>
            <person name="Powell A.J."/>
            <person name="Barry K."/>
            <person name="Miller A.N."/>
            <person name="Grigoriev I.V."/>
            <person name="Debuchy R."/>
            <person name="Gladieux P."/>
            <person name="Hiltunen Thoren M."/>
            <person name="Johannesson H."/>
        </authorList>
    </citation>
    <scope>NUCLEOTIDE SEQUENCE [LARGE SCALE GENOMIC DNA]</scope>
    <source>
        <strain evidence="7 8">FGSC 10403</strain>
    </source>
</reference>
<dbReference type="PANTHER" id="PTHR17920">
    <property type="entry name" value="TRANSMEMBRANE AND COILED-COIL DOMAIN-CONTAINING PROTEIN 4 TMCO4"/>
    <property type="match status" value="1"/>
</dbReference>
<dbReference type="Pfam" id="PF05277">
    <property type="entry name" value="DUF726"/>
    <property type="match status" value="1"/>
</dbReference>
<evidence type="ECO:0000256" key="2">
    <source>
        <dbReference type="ARBA" id="ARBA00009824"/>
    </source>
</evidence>
<dbReference type="RefSeq" id="XP_062692014.1">
    <property type="nucleotide sequence ID" value="XM_062839520.1"/>
</dbReference>
<protein>
    <recommendedName>
        <fullName evidence="9">DUF726-domain-containing protein</fullName>
    </recommendedName>
</protein>
<comment type="caution">
    <text evidence="7">The sequence shown here is derived from an EMBL/GenBank/DDBJ whole genome shotgun (WGS) entry which is preliminary data.</text>
</comment>